<accession>A0ACC2VLV0</accession>
<evidence type="ECO:0000313" key="2">
    <source>
        <dbReference type="Proteomes" id="UP001230649"/>
    </source>
</evidence>
<dbReference type="Proteomes" id="UP001230649">
    <property type="component" value="Unassembled WGS sequence"/>
</dbReference>
<sequence length="435" mass="46383">MSDPLTPTTFATLLKKLIQRPDTFTPSDVAQCFTHLCLPSHAGATEAQVGAFLTALTLSGIDGDPEVVAACAAVLRDHAVQVESLEPASSDETIDGGWDYGRTDGEGGGYRGLVDVVGTGGDGHDAFNVSTTAAVVVAGTGVRVAKVPRLQSRNLLLRLRRPPHLPRLHPHLPPSLLPTILPRTPFLFLFAPHYHPALAHIAPIRRQLNFRTVFNVLGPLINPAKPGRMVLGVAKRELGDTFARVLQILRVDRAMVVCGKEGLDEISPEGETWVWNLDGGVITESTIHPTRDFGLPTHKLTAVRGATPQLNAETFKALLQPGSPAPAHLFSPADPVTSPSMDAIRDFVLLNAAALLKTSGRVATYTDGVTLARESLESGAAWRAFQGFVEASAEAMRSGGGAVEPEDDGGVAARGGTVEAWLHHEQPKKREAEDK</sequence>
<proteinExistence type="predicted"/>
<reference evidence="1" key="1">
    <citation type="submission" date="2023-04" db="EMBL/GenBank/DDBJ databases">
        <title>Draft Genome sequencing of Naganishia species isolated from polar environments using Oxford Nanopore Technology.</title>
        <authorList>
            <person name="Leo P."/>
            <person name="Venkateswaran K."/>
        </authorList>
    </citation>
    <scope>NUCLEOTIDE SEQUENCE</scope>
    <source>
        <strain evidence="1">MNA-CCFEE 5262</strain>
    </source>
</reference>
<evidence type="ECO:0000313" key="1">
    <source>
        <dbReference type="EMBL" id="KAJ9099596.1"/>
    </source>
</evidence>
<name>A0ACC2VLV0_9TREE</name>
<dbReference type="EMBL" id="JASBWS010000082">
    <property type="protein sequence ID" value="KAJ9099596.1"/>
    <property type="molecule type" value="Genomic_DNA"/>
</dbReference>
<keyword evidence="2" id="KW-1185">Reference proteome</keyword>
<comment type="caution">
    <text evidence="1">The sequence shown here is derived from an EMBL/GenBank/DDBJ whole genome shotgun (WGS) entry which is preliminary data.</text>
</comment>
<gene>
    <name evidence="1" type="ORF">QFC20_005662</name>
</gene>
<protein>
    <submittedName>
        <fullName evidence="1">Uncharacterized protein</fullName>
    </submittedName>
</protein>
<organism evidence="1 2">
    <name type="scientific">Naganishia adeliensis</name>
    <dbReference type="NCBI Taxonomy" id="92952"/>
    <lineage>
        <taxon>Eukaryota</taxon>
        <taxon>Fungi</taxon>
        <taxon>Dikarya</taxon>
        <taxon>Basidiomycota</taxon>
        <taxon>Agaricomycotina</taxon>
        <taxon>Tremellomycetes</taxon>
        <taxon>Filobasidiales</taxon>
        <taxon>Filobasidiaceae</taxon>
        <taxon>Naganishia</taxon>
    </lineage>
</organism>